<dbReference type="EMBL" id="JACIFF010000001">
    <property type="protein sequence ID" value="MBB4077995.1"/>
    <property type="molecule type" value="Genomic_DNA"/>
</dbReference>
<name>A0A840E2V3_9BACT</name>
<feature type="domain" description="GmrSD restriction endonucleases N-terminal" evidence="1">
    <location>
        <begin position="10"/>
        <end position="263"/>
    </location>
</feature>
<sequence length="678" mass="79328">MKNVENSESIKSLFDNIVKKNIVLPEFQRNFVWGIDRTLDLYDSLVKDIFIGAIIYGKPSFEITTREIDDRPRRGKGSRRKLEEVSISAEKAKQQSEINNFRLILDGQQRCTSIYRSLKGVDKVWMILKNENELEDEIIDLEIKDRDLEDVLYEFSANESPDRLSILLSDVFETMDSSIREAAIKTKYYDSLLYTSSIEPEEDEDTFTLYLSYKGKLEDLFKDNKLFNYYMLDMSLEKFALFFERSNSLGIRLNFIDVLSAKLYVGFKLRKEIEEFESSSQKFKPLMQEVMVRAISYLVSNGRDVERSYILKTLNHEHFNTYWNDLLICYKNALNYLYNNKFVTSQSWIPYENMVIPLMIFSFENGKKNFSTVSEDQAEMLEFWYWSSIYSTRYSRSSNEVIVQDSNALKQLAKIGKIKDRSFFNRLIKYQVTNPDDLQNYNSKRSGIYKGTLNFIAYINGGLIGWENTNALDYNSHNLEDHHVFPKGYINNYYKDDEDALSLRDSVVNRTLIPKILNIKVGKKKPSEYLKELEAKNGNLESSLKRHSLPVDLKSGLYDDFYKDFVEERSKAIYDELDELVFSKKDVTIKKFYQEPSKQGSSRMKIYRTYLGTRFEATFNPQTQKVLFEGSEYTVSGAAMKAKSIVKGSDDVTANGWRFWKYIDETIGVENTIDELRE</sequence>
<accession>A0A840E2V3</accession>
<reference evidence="2 3" key="1">
    <citation type="submission" date="2020-08" db="EMBL/GenBank/DDBJ databases">
        <title>Genomic Encyclopedia of Type Strains, Phase IV (KMG-IV): sequencing the most valuable type-strain genomes for metagenomic binning, comparative biology and taxonomic classification.</title>
        <authorList>
            <person name="Goeker M."/>
        </authorList>
    </citation>
    <scope>NUCLEOTIDE SEQUENCE [LARGE SCALE GENOMIC DNA]</scope>
    <source>
        <strain evidence="2 3">DSM 105137</strain>
    </source>
</reference>
<evidence type="ECO:0000259" key="1">
    <source>
        <dbReference type="Pfam" id="PF03235"/>
    </source>
</evidence>
<dbReference type="AlphaFoldDB" id="A0A840E2V3"/>
<evidence type="ECO:0000313" key="3">
    <source>
        <dbReference type="Proteomes" id="UP000576209"/>
    </source>
</evidence>
<dbReference type="InterPro" id="IPR004919">
    <property type="entry name" value="GmrSD_N"/>
</dbReference>
<dbReference type="Proteomes" id="UP000576209">
    <property type="component" value="Unassembled WGS sequence"/>
</dbReference>
<proteinExistence type="predicted"/>
<evidence type="ECO:0000313" key="2">
    <source>
        <dbReference type="EMBL" id="MBB4077995.1"/>
    </source>
</evidence>
<comment type="caution">
    <text evidence="2">The sequence shown here is derived from an EMBL/GenBank/DDBJ whole genome shotgun (WGS) entry which is preliminary data.</text>
</comment>
<dbReference type="PANTHER" id="PTHR37292:SF2">
    <property type="entry name" value="DUF262 DOMAIN-CONTAINING PROTEIN"/>
    <property type="match status" value="1"/>
</dbReference>
<dbReference type="Pfam" id="PF03235">
    <property type="entry name" value="GmrSD_N"/>
    <property type="match status" value="1"/>
</dbReference>
<dbReference type="PANTHER" id="PTHR37292">
    <property type="entry name" value="VNG6097C"/>
    <property type="match status" value="1"/>
</dbReference>
<protein>
    <recommendedName>
        <fullName evidence="1">GmrSD restriction endonucleases N-terminal domain-containing protein</fullName>
    </recommendedName>
</protein>
<keyword evidence="3" id="KW-1185">Reference proteome</keyword>
<gene>
    <name evidence="2" type="ORF">GGR28_000596</name>
</gene>
<dbReference type="RefSeq" id="WP_183494228.1">
    <property type="nucleotide sequence ID" value="NZ_JACIFF010000001.1"/>
</dbReference>
<organism evidence="2 3">
    <name type="scientific">Neolewinella aquimaris</name>
    <dbReference type="NCBI Taxonomy" id="1835722"/>
    <lineage>
        <taxon>Bacteria</taxon>
        <taxon>Pseudomonadati</taxon>
        <taxon>Bacteroidota</taxon>
        <taxon>Saprospiria</taxon>
        <taxon>Saprospirales</taxon>
        <taxon>Lewinellaceae</taxon>
        <taxon>Neolewinella</taxon>
    </lineage>
</organism>